<dbReference type="SUPFAM" id="SSF55347">
    <property type="entry name" value="Glyceraldehyde-3-phosphate dehydrogenase-like, C-terminal domain"/>
    <property type="match status" value="1"/>
</dbReference>
<dbReference type="InterPro" id="IPR006311">
    <property type="entry name" value="TAT_signal"/>
</dbReference>
<evidence type="ECO:0000313" key="3">
    <source>
        <dbReference type="EMBL" id="MDI6450956.1"/>
    </source>
</evidence>
<proteinExistence type="predicted"/>
<evidence type="ECO:0000259" key="2">
    <source>
        <dbReference type="Pfam" id="PF19051"/>
    </source>
</evidence>
<dbReference type="InterPro" id="IPR050463">
    <property type="entry name" value="Gfo/Idh/MocA_oxidrdct_glycsds"/>
</dbReference>
<organism evidence="3 4">
    <name type="scientific">Anaerobaca lacustris</name>
    <dbReference type="NCBI Taxonomy" id="3044600"/>
    <lineage>
        <taxon>Bacteria</taxon>
        <taxon>Pseudomonadati</taxon>
        <taxon>Planctomycetota</taxon>
        <taxon>Phycisphaerae</taxon>
        <taxon>Sedimentisphaerales</taxon>
        <taxon>Anaerobacaceae</taxon>
        <taxon>Anaerobaca</taxon>
    </lineage>
</organism>
<dbReference type="PANTHER" id="PTHR43818">
    <property type="entry name" value="BCDNA.GH03377"/>
    <property type="match status" value="1"/>
</dbReference>
<dbReference type="Pfam" id="PF19051">
    <property type="entry name" value="GFO_IDH_MocA_C2"/>
    <property type="match status" value="1"/>
</dbReference>
<dbReference type="InterPro" id="IPR000683">
    <property type="entry name" value="Gfo/Idh/MocA-like_OxRdtase_N"/>
</dbReference>
<protein>
    <submittedName>
        <fullName evidence="3">Gfo/Idh/MocA family oxidoreductase</fullName>
    </submittedName>
</protein>
<dbReference type="InterPro" id="IPR043906">
    <property type="entry name" value="Gfo/Idh/MocA_OxRdtase_bact_C"/>
</dbReference>
<dbReference type="InterPro" id="IPR036291">
    <property type="entry name" value="NAD(P)-bd_dom_sf"/>
</dbReference>
<dbReference type="EMBL" id="JASCXX010000026">
    <property type="protein sequence ID" value="MDI6450956.1"/>
    <property type="molecule type" value="Genomic_DNA"/>
</dbReference>
<sequence>MVRRRNISRRGFIQSATGLTLGAIGFPYVVPSAALGRAGTVPASERITLGCVGVGPQGTYVMRNFLSQNDCRVVAICDLKKPRRDEVCGIVNAHYGNDDCAIYTDFREIIARNDIDVILAAPTDHWHVLVALEAARAGKDIYLEKPMGLSLAEDQALRETCHRFGTIFQFGTQQRSERNFRFACELALNARIGKLREINVWCEGSSSGGPRQPAPAPDWIDYDMWLGPAPYTPHTPDRTSNQWWWFISDYALGFIAGWGVHPLDIALWGGGDKVNCGLEIEGKGVWPDPEGVCNTAMNWDITCTYDSGVRMNYFGNPYPDAWKKRYGRTSDHGTAFEGTDGWVHVDRSGINAHPKELLDVQWGPNDIRLYESSNHARNLLDCVKTRKDTICPIDAAVQADILCHISDIAIHLEQKLRWDPTKEQFVGNDAANRYLTRAMRSPWRL</sequence>
<dbReference type="Gene3D" id="3.40.50.720">
    <property type="entry name" value="NAD(P)-binding Rossmann-like Domain"/>
    <property type="match status" value="1"/>
</dbReference>
<dbReference type="PANTHER" id="PTHR43818:SF5">
    <property type="entry name" value="OXIDOREDUCTASE FAMILY PROTEIN"/>
    <property type="match status" value="1"/>
</dbReference>
<evidence type="ECO:0000259" key="1">
    <source>
        <dbReference type="Pfam" id="PF01408"/>
    </source>
</evidence>
<accession>A0AAW6U4E2</accession>
<comment type="caution">
    <text evidence="3">The sequence shown here is derived from an EMBL/GenBank/DDBJ whole genome shotgun (WGS) entry which is preliminary data.</text>
</comment>
<dbReference type="RefSeq" id="WP_349246363.1">
    <property type="nucleotide sequence ID" value="NZ_JASCXX010000026.1"/>
</dbReference>
<gene>
    <name evidence="3" type="ORF">QJ522_17985</name>
</gene>
<evidence type="ECO:0000313" key="4">
    <source>
        <dbReference type="Proteomes" id="UP001431776"/>
    </source>
</evidence>
<dbReference type="Pfam" id="PF01408">
    <property type="entry name" value="GFO_IDH_MocA"/>
    <property type="match status" value="1"/>
</dbReference>
<reference evidence="3" key="1">
    <citation type="submission" date="2023-05" db="EMBL/GenBank/DDBJ databases">
        <title>Anaerotaeda fermentans gen. nov., sp. nov., a novel anaerobic planctomycete of the new family within the order Sedimentisphaerales isolated from Taman Peninsula, Russia.</title>
        <authorList>
            <person name="Khomyakova M.A."/>
            <person name="Merkel A.Y."/>
            <person name="Slobodkin A.I."/>
        </authorList>
    </citation>
    <scope>NUCLEOTIDE SEQUENCE</scope>
    <source>
        <strain evidence="3">M17dextr</strain>
    </source>
</reference>
<dbReference type="PROSITE" id="PS51318">
    <property type="entry name" value="TAT"/>
    <property type="match status" value="1"/>
</dbReference>
<dbReference type="SUPFAM" id="SSF51735">
    <property type="entry name" value="NAD(P)-binding Rossmann-fold domains"/>
    <property type="match status" value="1"/>
</dbReference>
<dbReference type="AlphaFoldDB" id="A0AAW6U4E2"/>
<keyword evidence="4" id="KW-1185">Reference proteome</keyword>
<feature type="domain" description="Gfo/Idh/MocA-like oxidoreductase N-terminal" evidence="1">
    <location>
        <begin position="49"/>
        <end position="171"/>
    </location>
</feature>
<dbReference type="Proteomes" id="UP001431776">
    <property type="component" value="Unassembled WGS sequence"/>
</dbReference>
<name>A0AAW6U4E2_9BACT</name>
<dbReference type="Gene3D" id="3.30.360.10">
    <property type="entry name" value="Dihydrodipicolinate Reductase, domain 2"/>
    <property type="match status" value="1"/>
</dbReference>
<dbReference type="GO" id="GO:0000166">
    <property type="term" value="F:nucleotide binding"/>
    <property type="evidence" value="ECO:0007669"/>
    <property type="project" value="InterPro"/>
</dbReference>
<feature type="domain" description="Gfo/Idh/MocA-like oxidoreductase bacterial type C-terminal" evidence="2">
    <location>
        <begin position="212"/>
        <end position="444"/>
    </location>
</feature>